<dbReference type="GO" id="GO:0016491">
    <property type="term" value="F:oxidoreductase activity"/>
    <property type="evidence" value="ECO:0007669"/>
    <property type="project" value="UniProtKB-KW"/>
</dbReference>
<dbReference type="EMBL" id="UINC01076046">
    <property type="protein sequence ID" value="SVC14830.1"/>
    <property type="molecule type" value="Genomic_DNA"/>
</dbReference>
<proteinExistence type="inferred from homology"/>
<dbReference type="PANTHER" id="PTHR43103">
    <property type="entry name" value="NUCLEOSIDE-DIPHOSPHATE-SUGAR EPIMERASE"/>
    <property type="match status" value="1"/>
</dbReference>
<dbReference type="AlphaFoldDB" id="A0A382JRW3"/>
<organism evidence="5">
    <name type="scientific">marine metagenome</name>
    <dbReference type="NCBI Taxonomy" id="408172"/>
    <lineage>
        <taxon>unclassified sequences</taxon>
        <taxon>metagenomes</taxon>
        <taxon>ecological metagenomes</taxon>
    </lineage>
</organism>
<keyword evidence="2" id="KW-0560">Oxidoreductase</keyword>
<dbReference type="Pfam" id="PF01370">
    <property type="entry name" value="Epimerase"/>
    <property type="match status" value="1"/>
</dbReference>
<evidence type="ECO:0000256" key="3">
    <source>
        <dbReference type="ARBA" id="ARBA00023027"/>
    </source>
</evidence>
<evidence type="ECO:0000256" key="1">
    <source>
        <dbReference type="ARBA" id="ARBA00007637"/>
    </source>
</evidence>
<dbReference type="InterPro" id="IPR036291">
    <property type="entry name" value="NAD(P)-bd_dom_sf"/>
</dbReference>
<sequence length="112" mass="12336">MKKILITGSSGLIGSVIIKNLGNKYVFSGLDIKPNENYPELQTLIINSNNLDSILPAFKNIDTVIHLAANVSEATEWDLVLNNNIILTKNIYEASKINNIKRVIFASSNHAV</sequence>
<accession>A0A382JRW3</accession>
<feature type="non-terminal residue" evidence="5">
    <location>
        <position position="112"/>
    </location>
</feature>
<protein>
    <recommendedName>
        <fullName evidence="4">NAD-dependent epimerase/dehydratase domain-containing protein</fullName>
    </recommendedName>
</protein>
<evidence type="ECO:0000256" key="2">
    <source>
        <dbReference type="ARBA" id="ARBA00023002"/>
    </source>
</evidence>
<feature type="domain" description="NAD-dependent epimerase/dehydratase" evidence="4">
    <location>
        <begin position="4"/>
        <end position="110"/>
    </location>
</feature>
<keyword evidence="3" id="KW-0520">NAD</keyword>
<dbReference type="PANTHER" id="PTHR43103:SF5">
    <property type="entry name" value="4-EPIMERASE, PUTATIVE (AFU_ORTHOLOGUE AFUA_7G00360)-RELATED"/>
    <property type="match status" value="1"/>
</dbReference>
<comment type="similarity">
    <text evidence="1">Belongs to the NAD(P)-dependent epimerase/dehydratase family.</text>
</comment>
<evidence type="ECO:0000313" key="5">
    <source>
        <dbReference type="EMBL" id="SVC14830.1"/>
    </source>
</evidence>
<name>A0A382JRW3_9ZZZZ</name>
<evidence type="ECO:0000259" key="4">
    <source>
        <dbReference type="Pfam" id="PF01370"/>
    </source>
</evidence>
<dbReference type="SUPFAM" id="SSF51735">
    <property type="entry name" value="NAD(P)-binding Rossmann-fold domains"/>
    <property type="match status" value="1"/>
</dbReference>
<gene>
    <name evidence="5" type="ORF">METZ01_LOCUS267684</name>
</gene>
<reference evidence="5" key="1">
    <citation type="submission" date="2018-05" db="EMBL/GenBank/DDBJ databases">
        <authorList>
            <person name="Lanie J.A."/>
            <person name="Ng W.-L."/>
            <person name="Kazmierczak K.M."/>
            <person name="Andrzejewski T.M."/>
            <person name="Davidsen T.M."/>
            <person name="Wayne K.J."/>
            <person name="Tettelin H."/>
            <person name="Glass J.I."/>
            <person name="Rusch D."/>
            <person name="Podicherti R."/>
            <person name="Tsui H.-C.T."/>
            <person name="Winkler M.E."/>
        </authorList>
    </citation>
    <scope>NUCLEOTIDE SEQUENCE</scope>
</reference>
<dbReference type="Gene3D" id="3.40.50.720">
    <property type="entry name" value="NAD(P)-binding Rossmann-like Domain"/>
    <property type="match status" value="1"/>
</dbReference>
<dbReference type="InterPro" id="IPR001509">
    <property type="entry name" value="Epimerase_deHydtase"/>
</dbReference>